<sequence>MTTSNYLHALIILVFSLIALESTAQNYEPFTPTYDNNIKGDIMLIGNNILNRDTNSADPNDPYNGTNNYNSDFDMQYIDIDGDPTTFSSSSAVLEAPSSCYNIVYAGLYWGAIYQESDRSPITNIKLKMPEGGYHDLTGEVVYDAYGNPIGGDNSTPYACYADVTSLVQSLSDPAGTYTVGNVTSSLGYHGGTGLSSGWSLFVVYEDPLLPGKAIVSFDGFSAIGGATTLDVPVAGFRTIPVGPVRAKFAFSALEGDFKIKGDYLRINGNTMSTPQRATNNFFNSKVTTLNGNYTNRTPNSGNTLGFDAGILNVPNPGNSVIANGDTSATIRLGSTQDVYFYYFNAFAVDIIQPDILLTKNVENTAGVNINNGNVTLGQELDYVIGFQNLGNDDAIDFSIRDVLPINVNYQSVDVSNAPGVTYTYDPVNFELNFDVPDNLVEEGDPAYEIRIRVKVIEDCNQLRDACSNVIQNLAYATYSSETAGNVVANGDPSVSGTNGCGTTVPGSTNFLVNVDGCTFERDEVLCGSEITLTAGNGYIDYKWYEGDETTGTLIGTTQSITVSNPGLYTCVETAPAPCVSVVETVNVTLFGTNIPNPILPYANNIVTCPTNGEELPELFLCGANDSRLIETNITDATSIVWEKLNEGSCSAAPQDCPNTSATCTWNQVGTGPNFNVDQAGQYRLRLNYQNGCFKIFHFNVYQNLFQPTETHRDIICNTNGEIQINGVPSGYEFSINGPGGPYQASNIFPITTAGVYTVHIKPTGVPNNPCIFTVPDIPIRERDFSVDVIAGQPLCAGDKGSISVQMNDVRPQYYYELVQGGSVINSVGPIPQSDYTFNNLNDGTYTINTSTDDGCTYTEDITITSPDPLTVTAALTQPLTCEPGEITIYPVGGTAPYFYYINSTTDFQTVPEYEVTAPGVYNITVVDNNNCSATTQIEVEQTPNPEYTITHTDALCNGSNDGTITINTTNNHGYSMEYSIDGGMTFTTTGTFTGLAPGSYNVVVQYSLGGAVCTDTDTVEILEATPISATTEIVQDYTCSDLGVIQTINVSGGTPPYQYSLDGTNFQTSNVFTGLSNGSYTVTVKDANGCTFTTNTVILDDLNPPTDLSFTSTAVTCPNVNADVTVTTTGGNAPFTYEIVSPISVVNGTDPVFTNLAPGTYTFKVTDSKNCSYEEAYTIDAIDFINVTGQVQNNVDCFGSSTGNGTFTVTGFTASYSYSIDGSPLVTGQTNNTIPLGNVAAGTYTINVTDETTQCTATTTLTIEEPDSALLDDGATVSPITCVTDGSVLINASGGWGSYQYTLTQPDASVLGPQTNNDFSSLIQTGTYTYTIEDLRGCTVSGTFNLTAPDIPVATVGTTSDLCFDPTSGATIVVDATNGVPPYTYSLNGGPFQTNNTFTGLTPGNYTVEVRDSYGCTSAAVSEVIAPQLLVDAVLTKGLDCTVNPDAEITATITGGTPAFTYQVSYNSGGYGAPTAVTGNSFTYTTPNDGTYTFRITDAIGCTVESSIVTVNPLPVLDSPAVTVSQGISCFGDETGALDIVPSGGLPPYSINVLNTTTGTDYGNQTTGLAAGNYVITVTDANSCTQTATITITQPDEINFILNLVDITCGSGGTSLGSIAVQNVTGGTQEYTYYLSNNFGYSANYTTTAGGEDHTFLNLEYGIYQLEVIDANGCSKLQSNIIIASPPDDLDIDVTTLTTDCSTGGTAIVTVNPIIPSNNYEFGIVDMPGFPYSSAYQPADTGFPRQSTFTGLTPGVIYTFVVHDLDTDCYYFETATAPIDTPSNLTAVLDTINNVTCTGAADGNVTFTIDNYDAGATAVDYEIFNSLNNTTTGISGTITPLSGGPETVSNVGPLAPGNYYLLFNEVGGTFNGCSSTSTPFDIIESTNQLELDVLVTKNDNCNLNAGVITATGQYGTPPYEFQLNNAGDPAPTIATWTGGTSNVFNVEGGNYEVYIKDAFGCIVMEPIFMPTDTSPEITLALNPSTVCNPEGTFEVIVTRTAGLGIAPYTYSVDGSGFTTYVEDAFNSFVLSGLNSGTHTVIIKDANGCEYTETIDILPPLNAITATSISTTPDCGVSDGIIEVLPSGGSGDYSYGIAPFVGGMTQTGNLFENVPAGSYVVTVTDNITGCTFDVNAVLEAPNPPTFNTVPSDVTCNGGSDGSIEVNLTGSNTDPVYTYEISAPITVGPQTTNVFSGLAAGTYTVAVTSGRNCIATQDVTIGEPAAIIVPTPTVTQFECSPGTNTSNNATIAVTGVSGGSGTFVTYEFIKGGTVLQTGSNNTYIESDRTGGTYTINVYDTNGCVGTTTAVINPFVELSDPLVTVTTPYTCTNLEEITVTVSTTGGTPGTLEYTVLGLGGNPYNVTQTLPDFTGLTIGNYQVLVTNLDTGCVVETVHSVEDPDTFIIVPSLNNNVTCLGASDGSIDFTFVDQDLNPTDDAGPFNYTVTDSGGSTVATGTSPNAGPITVNGLPAGTFTFTATLINNPFCTVSVDFVIEEPTAALALSVGNTDITCIASSDDGTITATASDGWGAPYEYQLELGATTISAWSSVNYFTNLSAGTYTVRARDSNGCVVSVNETLTNPVPISADISAIPSSLPCYNDANATITISNVTGGQGNGYLYTLIDNTTGTSSGPQANAMFTNIPAGTYHAEITDGWGCTFTTPDVTITQPNEAATGILSMVSPPSCANDAVLHIDAFGGTPPYEYSEDGVTYVPLTAGNAITVGPGTYQYFVRDANGCAATVTNSIEVLPVLPVTINLDLSGAVISCFGGANASIVATANNGVGNYMYELIDEPTGTVIQGPQSSGTFNDLPSGTYRVNVTSGPDCAASSNVITITDPEALIADYSKNNISCFGQQDGSITINASGGTGVLQYAISPNLDQFQEEETFSGLGAGTYEVIVQDQNGCYEVFTIEIIEPPLLEASLGPINDELCLNEGDGSITVDITGGSGSYLISLDNTNFIPVTGNQHTFTGLQGDTFYQIFVEDTNGCAINPPLEYYMPPAVEVIPSVSFEEECNNNNPITIVTIDVNPQVENDVEYSLDNVNYTPNNVFSGLAPGNYTAYVRHTNGCTEEIDFTVDQLLPIDATAQVTQNVLCFGEATGEIEVTATNGTAPLEYAISPNYVFGSNNTFSNLPAGTYTVLVRDAISCEVSIDNLVITQPDEALSATVNPTGETCLGASDGSVDITVLGGTAPYFTSIDGINYTQDQFTYTGLNGGQQYTMYVKDVNDCNITPINFTIDVGVDIQASAEVENNCNNNLPGNIVTVEVNASVIDDVQYSIDGINYTPANTFTNLAPGNYTAYVQHTNGCIDTDDFVIEALDPIDATAAVTQDVLCFGDATGEIEVTTISGSAPFEYAISPDFNFGTNPVFSGLEAGTYTILVRDALGCQFTIDNNVISQPDEALSASVNPTGETCLGASDGSVDITVLGGTAPYFTSIDGINYTQDQFTYTGLAGGQQYTLYVKDANNCNMEPVNFTIDPGVEIMADVDVAYTCTSNVTGNTVTINVDNSVVNEVEYSINGTDYFASDTFYNLLPGNYTAYVLHNNGCIDTEDFVIDSLQPVTATVTSENVLCNGDASGSIEVEGFGGLNNFTYGISPDFNMTPNNQFTNLTAGTYTVRAMDETGCYAEETVTIEEPTAIDATVVAVFQEICVDDDNGAIEIAVSGGTPPYATSLNDESNYVSDRFTFNNLDGGQTYTIFIQDANGCVSTLDVTLEDPVDIDAVAAVDYSCTENMVTVTVDSSVVDDVTYHLDGGAGQTDNVFTNLSAGEHTIDVIHPSGCFDSVTFTIEEIEPLAIDIEETDLNQITVLVTGGSGVYTYFFNDEDYGSNNVYTYYQDETITVRVIDENGCEIESAIEVVFIDITIPNAFTPDGTSTNDTWTPQNTENYPNIKTSIYDRHGREVAVLRQGEAWDGTYNNRHLPTGDYWYIIQLGSAADNREFVGHFTLYR</sequence>
<dbReference type="InterPro" id="IPR007110">
    <property type="entry name" value="Ig-like_dom"/>
</dbReference>
<feature type="domain" description="Ig-like" evidence="2">
    <location>
        <begin position="493"/>
        <end position="589"/>
    </location>
</feature>
<dbReference type="InterPro" id="IPR025667">
    <property type="entry name" value="SprB_repeat"/>
</dbReference>
<evidence type="ECO:0000313" key="4">
    <source>
        <dbReference type="Proteomes" id="UP000245962"/>
    </source>
</evidence>
<reference evidence="3 4" key="1">
    <citation type="submission" date="2018-04" db="EMBL/GenBank/DDBJ databases">
        <title>Marixanthomonas spongiae HN-E44 sp. nov., isolated from a marine sponge.</title>
        <authorList>
            <person name="Luo L."/>
            <person name="Zhuang L."/>
        </authorList>
    </citation>
    <scope>NUCLEOTIDE SEQUENCE [LARGE SCALE GENOMIC DNA]</scope>
    <source>
        <strain evidence="3 4">HN-E44</strain>
    </source>
</reference>
<evidence type="ECO:0000313" key="3">
    <source>
        <dbReference type="EMBL" id="PVW15887.1"/>
    </source>
</evidence>
<protein>
    <recommendedName>
        <fullName evidence="2">Ig-like domain-containing protein</fullName>
    </recommendedName>
</protein>
<evidence type="ECO:0000259" key="2">
    <source>
        <dbReference type="PROSITE" id="PS50835"/>
    </source>
</evidence>
<dbReference type="Pfam" id="PF13585">
    <property type="entry name" value="CHU_C"/>
    <property type="match status" value="1"/>
</dbReference>
<evidence type="ECO:0000256" key="1">
    <source>
        <dbReference type="SAM" id="SignalP"/>
    </source>
</evidence>
<dbReference type="InterPro" id="IPR026341">
    <property type="entry name" value="T9SS_type_B"/>
</dbReference>
<dbReference type="OrthoDB" id="607469at2"/>
<dbReference type="EMBL" id="QEHR01000003">
    <property type="protein sequence ID" value="PVW15887.1"/>
    <property type="molecule type" value="Genomic_DNA"/>
</dbReference>
<feature type="chain" id="PRO_5015563538" description="Ig-like domain-containing protein" evidence="1">
    <location>
        <begin position="25"/>
        <end position="3949"/>
    </location>
</feature>
<feature type="signal peptide" evidence="1">
    <location>
        <begin position="1"/>
        <end position="24"/>
    </location>
</feature>
<dbReference type="Pfam" id="PF13573">
    <property type="entry name" value="SprB"/>
    <property type="match status" value="13"/>
</dbReference>
<organism evidence="3 4">
    <name type="scientific">Marixanthomonas spongiae</name>
    <dbReference type="NCBI Taxonomy" id="2174845"/>
    <lineage>
        <taxon>Bacteria</taxon>
        <taxon>Pseudomonadati</taxon>
        <taxon>Bacteroidota</taxon>
        <taxon>Flavobacteriia</taxon>
        <taxon>Flavobacteriales</taxon>
        <taxon>Flavobacteriaceae</taxon>
        <taxon>Marixanthomonas</taxon>
    </lineage>
</organism>
<name>A0A2U0I452_9FLAO</name>
<comment type="caution">
    <text evidence="3">The sequence shown here is derived from an EMBL/GenBank/DDBJ whole genome shotgun (WGS) entry which is preliminary data.</text>
</comment>
<dbReference type="PROSITE" id="PS50835">
    <property type="entry name" value="IG_LIKE"/>
    <property type="match status" value="1"/>
</dbReference>
<dbReference type="NCBIfam" id="TIGR04131">
    <property type="entry name" value="Bac_Flav_CTERM"/>
    <property type="match status" value="1"/>
</dbReference>
<dbReference type="RefSeq" id="WP_116693910.1">
    <property type="nucleotide sequence ID" value="NZ_QEHR01000003.1"/>
</dbReference>
<dbReference type="Proteomes" id="UP000245962">
    <property type="component" value="Unassembled WGS sequence"/>
</dbReference>
<proteinExistence type="predicted"/>
<keyword evidence="1" id="KW-0732">Signal</keyword>
<accession>A0A2U0I452</accession>
<keyword evidence="4" id="KW-1185">Reference proteome</keyword>
<gene>
    <name evidence="3" type="ORF">DDV96_06375</name>
</gene>
<dbReference type="Gene3D" id="2.60.40.740">
    <property type="match status" value="2"/>
</dbReference>